<dbReference type="InterPro" id="IPR007627">
    <property type="entry name" value="RNA_pol_sigma70_r2"/>
</dbReference>
<dbReference type="Pfam" id="PF08281">
    <property type="entry name" value="Sigma70_r4_2"/>
    <property type="match status" value="1"/>
</dbReference>
<dbReference type="SUPFAM" id="SSF88659">
    <property type="entry name" value="Sigma3 and sigma4 domains of RNA polymerase sigma factors"/>
    <property type="match status" value="1"/>
</dbReference>
<evidence type="ECO:0000256" key="4">
    <source>
        <dbReference type="ARBA" id="ARBA00023163"/>
    </source>
</evidence>
<dbReference type="Gene3D" id="1.10.10.10">
    <property type="entry name" value="Winged helix-like DNA-binding domain superfamily/Winged helix DNA-binding domain"/>
    <property type="match status" value="1"/>
</dbReference>
<dbReference type="InterPro" id="IPR013249">
    <property type="entry name" value="RNA_pol_sigma70_r4_t2"/>
</dbReference>
<dbReference type="GO" id="GO:0003677">
    <property type="term" value="F:DNA binding"/>
    <property type="evidence" value="ECO:0007669"/>
    <property type="project" value="InterPro"/>
</dbReference>
<dbReference type="NCBIfam" id="TIGR02937">
    <property type="entry name" value="sigma70-ECF"/>
    <property type="match status" value="1"/>
</dbReference>
<dbReference type="InterPro" id="IPR014284">
    <property type="entry name" value="RNA_pol_sigma-70_dom"/>
</dbReference>
<dbReference type="InterPro" id="IPR013325">
    <property type="entry name" value="RNA_pol_sigma_r2"/>
</dbReference>
<evidence type="ECO:0000259" key="5">
    <source>
        <dbReference type="Pfam" id="PF04542"/>
    </source>
</evidence>
<proteinExistence type="inferred from homology"/>
<name>A0A1I5E6T7_9FIRM</name>
<dbReference type="PANTHER" id="PTHR43133:SF60">
    <property type="entry name" value="RNA POLYMERASE SIGMA FACTOR SIGV"/>
    <property type="match status" value="1"/>
</dbReference>
<evidence type="ECO:0000256" key="2">
    <source>
        <dbReference type="ARBA" id="ARBA00023015"/>
    </source>
</evidence>
<dbReference type="PANTHER" id="PTHR43133">
    <property type="entry name" value="RNA POLYMERASE ECF-TYPE SIGMA FACTO"/>
    <property type="match status" value="1"/>
</dbReference>
<keyword evidence="3" id="KW-0731">Sigma factor</keyword>
<evidence type="ECO:0000313" key="8">
    <source>
        <dbReference type="Proteomes" id="UP000198806"/>
    </source>
</evidence>
<reference evidence="7 8" key="1">
    <citation type="submission" date="2016-10" db="EMBL/GenBank/DDBJ databases">
        <authorList>
            <person name="de Groot N.N."/>
        </authorList>
    </citation>
    <scope>NUCLEOTIDE SEQUENCE [LARGE SCALE GENOMIC DNA]</scope>
    <source>
        <strain evidence="7 8">DSM 1283</strain>
    </source>
</reference>
<dbReference type="AlphaFoldDB" id="A0A1I5E6T7"/>
<keyword evidence="4" id="KW-0804">Transcription</keyword>
<keyword evidence="8" id="KW-1185">Reference proteome</keyword>
<sequence length="166" mass="19797">MKDTTYDNLVEHIITNQNSFYRIAYCYVYDKDSALDTIQNAICKSLENYNNLRNKKAIKTWFYRILINECLLYIRKGKKEIICDPADMKEEVYYEEAFEPKLEVYQKVCELPEHMKTIVILHFYEQMTLKEISETLEVNINTVKTRLYAALKRLRTVLENELEVGV</sequence>
<dbReference type="Proteomes" id="UP000198806">
    <property type="component" value="Unassembled WGS sequence"/>
</dbReference>
<dbReference type="GO" id="GO:0006352">
    <property type="term" value="P:DNA-templated transcription initiation"/>
    <property type="evidence" value="ECO:0007669"/>
    <property type="project" value="InterPro"/>
</dbReference>
<protein>
    <submittedName>
        <fullName evidence="7">RNA polymerase, sigma subunit, SigV</fullName>
    </submittedName>
</protein>
<evidence type="ECO:0000256" key="1">
    <source>
        <dbReference type="ARBA" id="ARBA00010641"/>
    </source>
</evidence>
<evidence type="ECO:0000256" key="3">
    <source>
        <dbReference type="ARBA" id="ARBA00023082"/>
    </source>
</evidence>
<dbReference type="STRING" id="1527.SAMN04489757_10845"/>
<dbReference type="CDD" id="cd06171">
    <property type="entry name" value="Sigma70_r4"/>
    <property type="match status" value="1"/>
</dbReference>
<dbReference type="EMBL" id="FOWD01000008">
    <property type="protein sequence ID" value="SFO07020.1"/>
    <property type="molecule type" value="Genomic_DNA"/>
</dbReference>
<dbReference type="Pfam" id="PF04542">
    <property type="entry name" value="Sigma70_r2"/>
    <property type="match status" value="1"/>
</dbReference>
<gene>
    <name evidence="7" type="ORF">SAMN04489757_10845</name>
</gene>
<accession>A0A1I5E6T7</accession>
<keyword evidence="2" id="KW-0805">Transcription regulation</keyword>
<dbReference type="SUPFAM" id="SSF88946">
    <property type="entry name" value="Sigma2 domain of RNA polymerase sigma factors"/>
    <property type="match status" value="1"/>
</dbReference>
<dbReference type="GO" id="GO:0016987">
    <property type="term" value="F:sigma factor activity"/>
    <property type="evidence" value="ECO:0007669"/>
    <property type="project" value="UniProtKB-KW"/>
</dbReference>
<dbReference type="Gene3D" id="1.10.1740.10">
    <property type="match status" value="1"/>
</dbReference>
<dbReference type="RefSeq" id="WP_091685396.1">
    <property type="nucleotide sequence ID" value="NZ_BAABFM010000072.1"/>
</dbReference>
<dbReference type="InterPro" id="IPR036388">
    <property type="entry name" value="WH-like_DNA-bd_sf"/>
</dbReference>
<dbReference type="OrthoDB" id="9782703at2"/>
<dbReference type="InterPro" id="IPR013324">
    <property type="entry name" value="RNA_pol_sigma_r3/r4-like"/>
</dbReference>
<evidence type="ECO:0000259" key="6">
    <source>
        <dbReference type="Pfam" id="PF08281"/>
    </source>
</evidence>
<dbReference type="InterPro" id="IPR039425">
    <property type="entry name" value="RNA_pol_sigma-70-like"/>
</dbReference>
<feature type="domain" description="RNA polymerase sigma factor 70 region 4 type 2" evidence="6">
    <location>
        <begin position="103"/>
        <end position="154"/>
    </location>
</feature>
<comment type="similarity">
    <text evidence="1">Belongs to the sigma-70 factor family. ECF subfamily.</text>
</comment>
<feature type="domain" description="RNA polymerase sigma-70 region 2" evidence="5">
    <location>
        <begin position="16"/>
        <end position="79"/>
    </location>
</feature>
<organism evidence="7 8">
    <name type="scientific">Anaerocolumna aminovalerica</name>
    <dbReference type="NCBI Taxonomy" id="1527"/>
    <lineage>
        <taxon>Bacteria</taxon>
        <taxon>Bacillati</taxon>
        <taxon>Bacillota</taxon>
        <taxon>Clostridia</taxon>
        <taxon>Lachnospirales</taxon>
        <taxon>Lachnospiraceae</taxon>
        <taxon>Anaerocolumna</taxon>
    </lineage>
</organism>
<evidence type="ECO:0000313" key="7">
    <source>
        <dbReference type="EMBL" id="SFO07020.1"/>
    </source>
</evidence>